<proteinExistence type="predicted"/>
<dbReference type="GO" id="GO:0003676">
    <property type="term" value="F:nucleic acid binding"/>
    <property type="evidence" value="ECO:0007669"/>
    <property type="project" value="InterPro"/>
</dbReference>
<feature type="region of interest" description="Disordered" evidence="1">
    <location>
        <begin position="36"/>
        <end position="56"/>
    </location>
</feature>
<dbReference type="Gramene" id="A02p52230.2_BraZ1">
    <property type="protein sequence ID" value="A02p52230.2_BraZ1.CDS.1"/>
    <property type="gene ID" value="A02g52230.2_BraZ1"/>
</dbReference>
<dbReference type="Gene3D" id="3.30.420.10">
    <property type="entry name" value="Ribonuclease H-like superfamily/Ribonuclease H"/>
    <property type="match status" value="1"/>
</dbReference>
<feature type="non-terminal residue" evidence="3">
    <location>
        <position position="56"/>
    </location>
</feature>
<protein>
    <recommendedName>
        <fullName evidence="2">RNase H type-1 domain-containing protein</fullName>
    </recommendedName>
</protein>
<gene>
    <name evidence="3" type="ORF">BRAPAZ1V2_A02P52230.2</name>
</gene>
<feature type="non-terminal residue" evidence="3">
    <location>
        <position position="1"/>
    </location>
</feature>
<dbReference type="InterPro" id="IPR036397">
    <property type="entry name" value="RNaseH_sf"/>
</dbReference>
<dbReference type="AlphaFoldDB" id="A0A8D9HEB2"/>
<accession>A0A8D9HEB2</accession>
<dbReference type="Proteomes" id="UP000694005">
    <property type="component" value="Chromosome A02"/>
</dbReference>
<dbReference type="GO" id="GO:0004523">
    <property type="term" value="F:RNA-DNA hybrid ribonuclease activity"/>
    <property type="evidence" value="ECO:0007669"/>
    <property type="project" value="InterPro"/>
</dbReference>
<dbReference type="Pfam" id="PF13456">
    <property type="entry name" value="RVT_3"/>
    <property type="match status" value="1"/>
</dbReference>
<name>A0A8D9HEB2_BRACM</name>
<dbReference type="InterPro" id="IPR002156">
    <property type="entry name" value="RNaseH_domain"/>
</dbReference>
<dbReference type="EMBL" id="LS974618">
    <property type="protein sequence ID" value="CAG7896271.1"/>
    <property type="molecule type" value="Genomic_DNA"/>
</dbReference>
<organism evidence="3 4">
    <name type="scientific">Brassica campestris</name>
    <name type="common">Field mustard</name>
    <dbReference type="NCBI Taxonomy" id="3711"/>
    <lineage>
        <taxon>Eukaryota</taxon>
        <taxon>Viridiplantae</taxon>
        <taxon>Streptophyta</taxon>
        <taxon>Embryophyta</taxon>
        <taxon>Tracheophyta</taxon>
        <taxon>Spermatophyta</taxon>
        <taxon>Magnoliopsida</taxon>
        <taxon>eudicotyledons</taxon>
        <taxon>Gunneridae</taxon>
        <taxon>Pentapetalae</taxon>
        <taxon>rosids</taxon>
        <taxon>malvids</taxon>
        <taxon>Brassicales</taxon>
        <taxon>Brassicaceae</taxon>
        <taxon>Brassiceae</taxon>
        <taxon>Brassica</taxon>
    </lineage>
</organism>
<feature type="domain" description="RNase H type-1" evidence="2">
    <location>
        <begin position="9"/>
        <end position="45"/>
    </location>
</feature>
<sequence>SEPEEWPAFASYLEDIKILKECFTRSELIYVPRTQNSKADSLARSGRKQPSFVVHM</sequence>
<reference evidence="3 4" key="1">
    <citation type="submission" date="2021-07" db="EMBL/GenBank/DDBJ databases">
        <authorList>
            <consortium name="Genoscope - CEA"/>
            <person name="William W."/>
        </authorList>
    </citation>
    <scope>NUCLEOTIDE SEQUENCE [LARGE SCALE GENOMIC DNA]</scope>
</reference>
<evidence type="ECO:0000256" key="1">
    <source>
        <dbReference type="SAM" id="MobiDB-lite"/>
    </source>
</evidence>
<evidence type="ECO:0000259" key="2">
    <source>
        <dbReference type="Pfam" id="PF13456"/>
    </source>
</evidence>
<evidence type="ECO:0000313" key="4">
    <source>
        <dbReference type="Proteomes" id="UP000694005"/>
    </source>
</evidence>
<evidence type="ECO:0000313" key="3">
    <source>
        <dbReference type="EMBL" id="CAG7896271.1"/>
    </source>
</evidence>